<gene>
    <name evidence="8" type="ORF">BHU72_15020</name>
</gene>
<dbReference type="RefSeq" id="WP_069702065.1">
    <property type="nucleotide sequence ID" value="NZ_MJAT01000013.1"/>
</dbReference>
<sequence length="291" mass="32783">MQIRKAVIPAAGLGTRFLPATKALPKEMLPIVDKPTIQYVVEEAVESGITDILIITGRNKRAIEDHFDHSMELEYELERQGKQDILDTVRSISTMVDIHYVRQKQPLGLGHAVYCARKFVGNEPFVVMLGDDIIRSDKPVVKQMIEAYEETKASIVGVQEVALEDTKKYGIVSGKWQTDTLYKVHSLVEKPKNNPPSQLAVMGRYIIKPEIFDILSHIEPGAGGEIQLTDALNILAQTQENGCYAYKFQGKRYDVGDKFGFLQANIEFALEHCDIRSKLREYLDQLSLAKC</sequence>
<dbReference type="OrthoDB" id="9803871at2"/>
<dbReference type="PANTHER" id="PTHR43197">
    <property type="entry name" value="UTP--GLUCOSE-1-PHOSPHATE URIDYLYLTRANSFERASE"/>
    <property type="match status" value="1"/>
</dbReference>
<dbReference type="EC" id="2.7.7.9" evidence="2 6"/>
<organism evidence="8 9">
    <name type="scientific">Desulfuribacillus stibiiarsenatis</name>
    <dbReference type="NCBI Taxonomy" id="1390249"/>
    <lineage>
        <taxon>Bacteria</taxon>
        <taxon>Bacillati</taxon>
        <taxon>Bacillota</taxon>
        <taxon>Desulfuribacillia</taxon>
        <taxon>Desulfuribacillales</taxon>
        <taxon>Desulfuribacillaceae</taxon>
        <taxon>Desulfuribacillus</taxon>
    </lineage>
</organism>
<evidence type="ECO:0000256" key="4">
    <source>
        <dbReference type="ARBA" id="ARBA00022695"/>
    </source>
</evidence>
<protein>
    <recommendedName>
        <fullName evidence="2 6">UTP--glucose-1-phosphate uridylyltransferase</fullName>
        <ecNumber evidence="2 6">2.7.7.9</ecNumber>
    </recommendedName>
    <alternativeName>
        <fullName evidence="6">UDP-glucose pyrophosphorylase</fullName>
    </alternativeName>
</protein>
<comment type="catalytic activity">
    <reaction evidence="5 6">
        <text>alpha-D-glucose 1-phosphate + UTP + H(+) = UDP-alpha-D-glucose + diphosphate</text>
        <dbReference type="Rhea" id="RHEA:19889"/>
        <dbReference type="ChEBI" id="CHEBI:15378"/>
        <dbReference type="ChEBI" id="CHEBI:33019"/>
        <dbReference type="ChEBI" id="CHEBI:46398"/>
        <dbReference type="ChEBI" id="CHEBI:58601"/>
        <dbReference type="ChEBI" id="CHEBI:58885"/>
        <dbReference type="EC" id="2.7.7.9"/>
    </reaction>
</comment>
<dbReference type="InterPro" id="IPR029044">
    <property type="entry name" value="Nucleotide-diphossugar_trans"/>
</dbReference>
<dbReference type="Pfam" id="PF00483">
    <property type="entry name" value="NTP_transferase"/>
    <property type="match status" value="1"/>
</dbReference>
<dbReference type="CDD" id="cd02541">
    <property type="entry name" value="UGPase_prokaryotic"/>
    <property type="match status" value="1"/>
</dbReference>
<dbReference type="AlphaFoldDB" id="A0A1E5L5Z2"/>
<evidence type="ECO:0000256" key="2">
    <source>
        <dbReference type="ARBA" id="ARBA00012415"/>
    </source>
</evidence>
<dbReference type="GO" id="GO:0003983">
    <property type="term" value="F:UTP:glucose-1-phosphate uridylyltransferase activity"/>
    <property type="evidence" value="ECO:0007669"/>
    <property type="project" value="UniProtKB-EC"/>
</dbReference>
<dbReference type="STRING" id="1390249.BHU72_15020"/>
<dbReference type="NCBIfam" id="TIGR01099">
    <property type="entry name" value="galU"/>
    <property type="match status" value="1"/>
</dbReference>
<proteinExistence type="inferred from homology"/>
<feature type="domain" description="Nucleotidyl transferase" evidence="7">
    <location>
        <begin position="5"/>
        <end position="265"/>
    </location>
</feature>
<dbReference type="GO" id="GO:0006011">
    <property type="term" value="P:UDP-alpha-D-glucose metabolic process"/>
    <property type="evidence" value="ECO:0007669"/>
    <property type="project" value="InterPro"/>
</dbReference>
<dbReference type="EMBL" id="MJAT01000013">
    <property type="protein sequence ID" value="OEH85567.1"/>
    <property type="molecule type" value="Genomic_DNA"/>
</dbReference>
<keyword evidence="4 6" id="KW-0548">Nucleotidyltransferase</keyword>
<comment type="similarity">
    <text evidence="1 6">Belongs to the UDPGP type 2 family.</text>
</comment>
<reference evidence="8 9" key="1">
    <citation type="submission" date="2016-09" db="EMBL/GenBank/DDBJ databases">
        <title>Desulfuribacillus arsenicus sp. nov., an obligately anaerobic, dissimilatory arsenic- and antimonate-reducing bacterium isolated from anoxic sediments.</title>
        <authorList>
            <person name="Abin C.A."/>
            <person name="Hollibaugh J.T."/>
        </authorList>
    </citation>
    <scope>NUCLEOTIDE SEQUENCE [LARGE SCALE GENOMIC DNA]</scope>
    <source>
        <strain evidence="8 9">MLFW-2</strain>
    </source>
</reference>
<evidence type="ECO:0000256" key="1">
    <source>
        <dbReference type="ARBA" id="ARBA00006890"/>
    </source>
</evidence>
<evidence type="ECO:0000259" key="7">
    <source>
        <dbReference type="Pfam" id="PF00483"/>
    </source>
</evidence>
<name>A0A1E5L5Z2_9FIRM</name>
<keyword evidence="3 6" id="KW-0808">Transferase</keyword>
<accession>A0A1E5L5Z2</accession>
<dbReference type="InterPro" id="IPR005771">
    <property type="entry name" value="GalU_uridylyltTrfase_bac/arc"/>
</dbReference>
<dbReference type="InterPro" id="IPR005835">
    <property type="entry name" value="NTP_transferase_dom"/>
</dbReference>
<evidence type="ECO:0000313" key="9">
    <source>
        <dbReference type="Proteomes" id="UP000095255"/>
    </source>
</evidence>
<dbReference type="SUPFAM" id="SSF53448">
    <property type="entry name" value="Nucleotide-diphospho-sugar transferases"/>
    <property type="match status" value="1"/>
</dbReference>
<dbReference type="PANTHER" id="PTHR43197:SF1">
    <property type="entry name" value="UTP--GLUCOSE-1-PHOSPHATE URIDYLYLTRANSFERASE"/>
    <property type="match status" value="1"/>
</dbReference>
<evidence type="ECO:0000256" key="3">
    <source>
        <dbReference type="ARBA" id="ARBA00022679"/>
    </source>
</evidence>
<evidence type="ECO:0000313" key="8">
    <source>
        <dbReference type="EMBL" id="OEH85567.1"/>
    </source>
</evidence>
<dbReference type="Gene3D" id="3.90.550.10">
    <property type="entry name" value="Spore Coat Polysaccharide Biosynthesis Protein SpsA, Chain A"/>
    <property type="match status" value="1"/>
</dbReference>
<keyword evidence="9" id="KW-1185">Reference proteome</keyword>
<dbReference type="Proteomes" id="UP000095255">
    <property type="component" value="Unassembled WGS sequence"/>
</dbReference>
<evidence type="ECO:0000256" key="6">
    <source>
        <dbReference type="RuleBase" id="RU361259"/>
    </source>
</evidence>
<evidence type="ECO:0000256" key="5">
    <source>
        <dbReference type="ARBA" id="ARBA00048128"/>
    </source>
</evidence>
<comment type="caution">
    <text evidence="8">The sequence shown here is derived from an EMBL/GenBank/DDBJ whole genome shotgun (WGS) entry which is preliminary data.</text>
</comment>